<dbReference type="Proteomes" id="UP000620124">
    <property type="component" value="Unassembled WGS sequence"/>
</dbReference>
<evidence type="ECO:0000313" key="5">
    <source>
        <dbReference type="Proteomes" id="UP000620124"/>
    </source>
</evidence>
<dbReference type="OrthoDB" id="3063542at2759"/>
<dbReference type="EMBL" id="JACAZI010000010">
    <property type="protein sequence ID" value="KAF7350084.1"/>
    <property type="molecule type" value="Genomic_DNA"/>
</dbReference>
<feature type="region of interest" description="Disordered" evidence="1">
    <location>
        <begin position="179"/>
        <end position="345"/>
    </location>
</feature>
<feature type="chain" id="PRO_5034825994" evidence="3">
    <location>
        <begin position="29"/>
        <end position="490"/>
    </location>
</feature>
<evidence type="ECO:0000313" key="4">
    <source>
        <dbReference type="EMBL" id="KAF7350084.1"/>
    </source>
</evidence>
<keyword evidence="2" id="KW-0472">Membrane</keyword>
<keyword evidence="2" id="KW-1133">Transmembrane helix</keyword>
<feature type="compositionally biased region" description="Low complexity" evidence="1">
    <location>
        <begin position="184"/>
        <end position="251"/>
    </location>
</feature>
<comment type="caution">
    <text evidence="4">The sequence shown here is derived from an EMBL/GenBank/DDBJ whole genome shotgun (WGS) entry which is preliminary data.</text>
</comment>
<evidence type="ECO:0000256" key="2">
    <source>
        <dbReference type="SAM" id="Phobius"/>
    </source>
</evidence>
<feature type="compositionally biased region" description="Low complexity" evidence="1">
    <location>
        <begin position="260"/>
        <end position="303"/>
    </location>
</feature>
<evidence type="ECO:0000256" key="3">
    <source>
        <dbReference type="SAM" id="SignalP"/>
    </source>
</evidence>
<feature type="transmembrane region" description="Helical" evidence="2">
    <location>
        <begin position="352"/>
        <end position="376"/>
    </location>
</feature>
<feature type="signal peptide" evidence="3">
    <location>
        <begin position="1"/>
        <end position="28"/>
    </location>
</feature>
<feature type="compositionally biased region" description="Polar residues" evidence="1">
    <location>
        <begin position="436"/>
        <end position="446"/>
    </location>
</feature>
<name>A0A8H6Y0D4_9AGAR</name>
<sequence length="490" mass="49487">MWPPHSFLNPQSLEIALLLLLTLTPSHADAALTNTTIDDTSSSFSWSGNWNAITPTDPCGGCSAKPDPTQTEGGTWHDVGIMTTKDETATGSFTFQGSAVYIYGIDQANSQADIAFMLDSLTATHHYTGSDRFAYRALFFSATELASGQTHTVNWALQKSSASDRDLQEAIFDYTVVTSGTADTTGNPSSGSTTGAPSGTGSDSNSGSTSDSNSGSTSNSNSGSTSGSNSGSTSNSNSGSTSGSNSNSGSSGSSGGDSTSGGKSNDTSSGTSSASNNSDTGKSSSSKPSSTGSATGTHATKSGPSSAQVTGAQNSTSSTTNNGGTDGASGPNQQPSSPGGAAAVPTKSKPNVGAIVGATVGALAVGILATVCFCTWHRRRQRRGTTGGAAMRRAYPFVAEPPPVDITAAAAPARLSEKTLDPTMWNSAGQPAVPTPLQNGTQRTEMAQSESAASAYTSTSAPPTDRERMLEERLAELEARIAAPPPYATP</sequence>
<gene>
    <name evidence="4" type="ORF">MVEN_01310300</name>
</gene>
<keyword evidence="3" id="KW-0732">Signal</keyword>
<proteinExistence type="predicted"/>
<feature type="region of interest" description="Disordered" evidence="1">
    <location>
        <begin position="424"/>
        <end position="468"/>
    </location>
</feature>
<keyword evidence="5" id="KW-1185">Reference proteome</keyword>
<protein>
    <submittedName>
        <fullName evidence="4">Uncharacterized protein</fullName>
    </submittedName>
</protein>
<evidence type="ECO:0000256" key="1">
    <source>
        <dbReference type="SAM" id="MobiDB-lite"/>
    </source>
</evidence>
<reference evidence="4" key="1">
    <citation type="submission" date="2020-05" db="EMBL/GenBank/DDBJ databases">
        <title>Mycena genomes resolve the evolution of fungal bioluminescence.</title>
        <authorList>
            <person name="Tsai I.J."/>
        </authorList>
    </citation>
    <scope>NUCLEOTIDE SEQUENCE</scope>
    <source>
        <strain evidence="4">CCC161011</strain>
    </source>
</reference>
<keyword evidence="2" id="KW-0812">Transmembrane</keyword>
<feature type="compositionally biased region" description="Low complexity" evidence="1">
    <location>
        <begin position="447"/>
        <end position="461"/>
    </location>
</feature>
<accession>A0A8H6Y0D4</accession>
<organism evidence="4 5">
    <name type="scientific">Mycena venus</name>
    <dbReference type="NCBI Taxonomy" id="2733690"/>
    <lineage>
        <taxon>Eukaryota</taxon>
        <taxon>Fungi</taxon>
        <taxon>Dikarya</taxon>
        <taxon>Basidiomycota</taxon>
        <taxon>Agaricomycotina</taxon>
        <taxon>Agaricomycetes</taxon>
        <taxon>Agaricomycetidae</taxon>
        <taxon>Agaricales</taxon>
        <taxon>Marasmiineae</taxon>
        <taxon>Mycenaceae</taxon>
        <taxon>Mycena</taxon>
    </lineage>
</organism>
<feature type="compositionally biased region" description="Low complexity" evidence="1">
    <location>
        <begin position="310"/>
        <end position="323"/>
    </location>
</feature>
<dbReference type="AlphaFoldDB" id="A0A8H6Y0D4"/>